<dbReference type="Gene3D" id="2.30.30.40">
    <property type="entry name" value="SH3 Domains"/>
    <property type="match status" value="1"/>
</dbReference>
<dbReference type="AlphaFoldDB" id="T1G7K6"/>
<dbReference type="PANTHER" id="PTHR45818">
    <property type="entry name" value="PROTEIN VAV"/>
    <property type="match status" value="1"/>
</dbReference>
<keyword evidence="1 3" id="KW-0728">SH3 domain</keyword>
<dbReference type="Pfam" id="PF00018">
    <property type="entry name" value="SH3_1"/>
    <property type="match status" value="1"/>
</dbReference>
<reference evidence="7" key="3">
    <citation type="submission" date="2015-06" db="UniProtKB">
        <authorList>
            <consortium name="EnsemblMetazoa"/>
        </authorList>
    </citation>
    <scope>IDENTIFICATION</scope>
</reference>
<evidence type="ECO:0000313" key="6">
    <source>
        <dbReference type="EMBL" id="ESN92034.1"/>
    </source>
</evidence>
<evidence type="ECO:0000313" key="7">
    <source>
        <dbReference type="EnsemblMetazoa" id="HelroP90064"/>
    </source>
</evidence>
<dbReference type="OMA" id="VELICCY"/>
<dbReference type="EMBL" id="KB097673">
    <property type="protein sequence ID" value="ESN92034.1"/>
    <property type="molecule type" value="Genomic_DNA"/>
</dbReference>
<dbReference type="CTD" id="20217053"/>
<dbReference type="InterPro" id="IPR000980">
    <property type="entry name" value="SH2"/>
</dbReference>
<dbReference type="PRINTS" id="PR00452">
    <property type="entry name" value="SH3DOMAIN"/>
</dbReference>
<dbReference type="GeneID" id="20217053"/>
<sequence length="134" mass="15142">VKHIKIQRSYDSLYYIADCKMFKSIPELVKYYQQNSLQPSFSEVPTTLQFPFKEVTPIWIGDAHIIGYCQANYDYTATEACQLSLKQGDLVAILSKVGGARGWWKGRLNGKVGYFPSGFVVESDEDGNVITFVN</sequence>
<dbReference type="InterPro" id="IPR036860">
    <property type="entry name" value="SH2_dom_sf"/>
</dbReference>
<feature type="domain" description="SH2" evidence="4">
    <location>
        <begin position="1"/>
        <end position="52"/>
    </location>
</feature>
<organism evidence="7 8">
    <name type="scientific">Helobdella robusta</name>
    <name type="common">Californian leech</name>
    <dbReference type="NCBI Taxonomy" id="6412"/>
    <lineage>
        <taxon>Eukaryota</taxon>
        <taxon>Metazoa</taxon>
        <taxon>Spiralia</taxon>
        <taxon>Lophotrochozoa</taxon>
        <taxon>Annelida</taxon>
        <taxon>Clitellata</taxon>
        <taxon>Hirudinea</taxon>
        <taxon>Rhynchobdellida</taxon>
        <taxon>Glossiphoniidae</taxon>
        <taxon>Helobdella</taxon>
    </lineage>
</organism>
<dbReference type="SUPFAM" id="SSF55550">
    <property type="entry name" value="SH2 domain"/>
    <property type="match status" value="1"/>
</dbReference>
<dbReference type="PROSITE" id="PS50002">
    <property type="entry name" value="SH3"/>
    <property type="match status" value="1"/>
</dbReference>
<dbReference type="KEGG" id="hro:HELRODRAFT_90064"/>
<keyword evidence="2" id="KW-0727">SH2 domain</keyword>
<dbReference type="eggNOG" id="KOG2996">
    <property type="taxonomic scope" value="Eukaryota"/>
</dbReference>
<dbReference type="SMART" id="SM00326">
    <property type="entry name" value="SH3"/>
    <property type="match status" value="1"/>
</dbReference>
<dbReference type="SUPFAM" id="SSF50044">
    <property type="entry name" value="SH3-domain"/>
    <property type="match status" value="1"/>
</dbReference>
<evidence type="ECO:0000259" key="4">
    <source>
        <dbReference type="PROSITE" id="PS50001"/>
    </source>
</evidence>
<dbReference type="OrthoDB" id="10255964at2759"/>
<dbReference type="InParanoid" id="T1G7K6"/>
<dbReference type="PANTHER" id="PTHR45818:SF3">
    <property type="entry name" value="PROTEIN VAV"/>
    <property type="match status" value="1"/>
</dbReference>
<keyword evidence="8" id="KW-1185">Reference proteome</keyword>
<evidence type="ECO:0000256" key="3">
    <source>
        <dbReference type="PROSITE-ProRule" id="PRU00192"/>
    </source>
</evidence>
<evidence type="ECO:0000256" key="2">
    <source>
        <dbReference type="PROSITE-ProRule" id="PRU00191"/>
    </source>
</evidence>
<reference evidence="8" key="1">
    <citation type="submission" date="2012-12" db="EMBL/GenBank/DDBJ databases">
        <authorList>
            <person name="Hellsten U."/>
            <person name="Grimwood J."/>
            <person name="Chapman J.A."/>
            <person name="Shapiro H."/>
            <person name="Aerts A."/>
            <person name="Otillar R.P."/>
            <person name="Terry A.Y."/>
            <person name="Boore J.L."/>
            <person name="Simakov O."/>
            <person name="Marletaz F."/>
            <person name="Cho S.-J."/>
            <person name="Edsinger-Gonzales E."/>
            <person name="Havlak P."/>
            <person name="Kuo D.-H."/>
            <person name="Larsson T."/>
            <person name="Lv J."/>
            <person name="Arendt D."/>
            <person name="Savage R."/>
            <person name="Osoegawa K."/>
            <person name="de Jong P."/>
            <person name="Lindberg D.R."/>
            <person name="Seaver E.C."/>
            <person name="Weisblat D.A."/>
            <person name="Putnam N.H."/>
            <person name="Grigoriev I.V."/>
            <person name="Rokhsar D.S."/>
        </authorList>
    </citation>
    <scope>NUCLEOTIDE SEQUENCE</scope>
</reference>
<evidence type="ECO:0000313" key="8">
    <source>
        <dbReference type="Proteomes" id="UP000015101"/>
    </source>
</evidence>
<reference evidence="6 8" key="2">
    <citation type="journal article" date="2013" name="Nature">
        <title>Insights into bilaterian evolution from three spiralian genomes.</title>
        <authorList>
            <person name="Simakov O."/>
            <person name="Marletaz F."/>
            <person name="Cho S.J."/>
            <person name="Edsinger-Gonzales E."/>
            <person name="Havlak P."/>
            <person name="Hellsten U."/>
            <person name="Kuo D.H."/>
            <person name="Larsson T."/>
            <person name="Lv J."/>
            <person name="Arendt D."/>
            <person name="Savage R."/>
            <person name="Osoegawa K."/>
            <person name="de Jong P."/>
            <person name="Grimwood J."/>
            <person name="Chapman J.A."/>
            <person name="Shapiro H."/>
            <person name="Aerts A."/>
            <person name="Otillar R.P."/>
            <person name="Terry A.Y."/>
            <person name="Boore J.L."/>
            <person name="Grigoriev I.V."/>
            <person name="Lindberg D.R."/>
            <person name="Seaver E.C."/>
            <person name="Weisblat D.A."/>
            <person name="Putnam N.H."/>
            <person name="Rokhsar D.S."/>
        </authorList>
    </citation>
    <scope>NUCLEOTIDE SEQUENCE</scope>
</reference>
<accession>T1G7K6</accession>
<dbReference type="RefSeq" id="XP_009029826.1">
    <property type="nucleotide sequence ID" value="XM_009031578.1"/>
</dbReference>
<dbReference type="EnsemblMetazoa" id="HelroT90064">
    <property type="protein sequence ID" value="HelroP90064"/>
    <property type="gene ID" value="HelroG90064"/>
</dbReference>
<protein>
    <recommendedName>
        <fullName evidence="9">SH3 domain-containing protein</fullName>
    </recommendedName>
</protein>
<dbReference type="InterPro" id="IPR001452">
    <property type="entry name" value="SH3_domain"/>
</dbReference>
<dbReference type="PROSITE" id="PS50001">
    <property type="entry name" value="SH2"/>
    <property type="match status" value="1"/>
</dbReference>
<feature type="domain" description="SH3" evidence="5">
    <location>
        <begin position="64"/>
        <end position="125"/>
    </location>
</feature>
<dbReference type="Gene3D" id="3.30.505.10">
    <property type="entry name" value="SH2 domain"/>
    <property type="match status" value="1"/>
</dbReference>
<dbReference type="Proteomes" id="UP000015101">
    <property type="component" value="Unassembled WGS sequence"/>
</dbReference>
<evidence type="ECO:0000259" key="5">
    <source>
        <dbReference type="PROSITE" id="PS50002"/>
    </source>
</evidence>
<evidence type="ECO:0008006" key="9">
    <source>
        <dbReference type="Google" id="ProtNLM"/>
    </source>
</evidence>
<evidence type="ECO:0000256" key="1">
    <source>
        <dbReference type="ARBA" id="ARBA00022443"/>
    </source>
</evidence>
<gene>
    <name evidence="7" type="primary">20217053</name>
    <name evidence="6" type="ORF">HELRODRAFT_90064</name>
</gene>
<proteinExistence type="predicted"/>
<dbReference type="HOGENOM" id="CLU_1901444_0_0_1"/>
<dbReference type="EMBL" id="AMQM01007815">
    <property type="status" value="NOT_ANNOTATED_CDS"/>
    <property type="molecule type" value="Genomic_DNA"/>
</dbReference>
<dbReference type="STRING" id="6412.T1G7K6"/>
<name>T1G7K6_HELRO</name>
<dbReference type="InterPro" id="IPR036028">
    <property type="entry name" value="SH3-like_dom_sf"/>
</dbReference>